<feature type="non-terminal residue" evidence="1">
    <location>
        <position position="1"/>
    </location>
</feature>
<evidence type="ECO:0000313" key="1">
    <source>
        <dbReference type="EMBL" id="JAS07065.1"/>
    </source>
</evidence>
<protein>
    <submittedName>
        <fullName evidence="1">Uncharacterized protein</fullName>
    </submittedName>
</protein>
<gene>
    <name evidence="1" type="ORF">g.1776</name>
</gene>
<organism evidence="1">
    <name type="scientific">Clastoptera arizonana</name>
    <name type="common">Arizona spittle bug</name>
    <dbReference type="NCBI Taxonomy" id="38151"/>
    <lineage>
        <taxon>Eukaryota</taxon>
        <taxon>Metazoa</taxon>
        <taxon>Ecdysozoa</taxon>
        <taxon>Arthropoda</taxon>
        <taxon>Hexapoda</taxon>
        <taxon>Insecta</taxon>
        <taxon>Pterygota</taxon>
        <taxon>Neoptera</taxon>
        <taxon>Paraneoptera</taxon>
        <taxon>Hemiptera</taxon>
        <taxon>Auchenorrhyncha</taxon>
        <taxon>Cercopoidea</taxon>
        <taxon>Clastopteridae</taxon>
        <taxon>Clastoptera</taxon>
    </lineage>
</organism>
<name>A0A1B6C1F8_9HEMI</name>
<dbReference type="EMBL" id="GEDC01030233">
    <property type="protein sequence ID" value="JAS07065.1"/>
    <property type="molecule type" value="Transcribed_RNA"/>
</dbReference>
<sequence>LAAGFKIAYKRKGYICQKQCGAYTFRRYHICHYQLAKLVYSFYSSHCISNFQRQIVAFTNMTSPLTRQITSDLADKRVELINIGGFRKVRPNPLRKLDLPDPVVERALLSIPKDFDDAIAEYHHSSEETDLGKMSQGYTILLERSPMEFDEELFFDLFIKVSLEMGDQYDPGPLTVHSMDSQVQPTSSCGNLPLNTIFGSAVGSKKEMLAGAVATNVAALAWGGVPGCLPYKPVGKDEVIKKTKKVRTIMIESQANFIVLRHYFSKLVSDSRLTSRGRAIGLSSVGGSFKILLMR</sequence>
<proteinExistence type="predicted"/>
<accession>A0A1B6C1F8</accession>
<reference evidence="1" key="1">
    <citation type="submission" date="2015-12" db="EMBL/GenBank/DDBJ databases">
        <title>De novo transcriptome assembly of four potential Pierce s Disease insect vectors from Arizona vineyards.</title>
        <authorList>
            <person name="Tassone E.E."/>
        </authorList>
    </citation>
    <scope>NUCLEOTIDE SEQUENCE</scope>
</reference>
<feature type="non-terminal residue" evidence="1">
    <location>
        <position position="295"/>
    </location>
</feature>
<dbReference type="AlphaFoldDB" id="A0A1B6C1F8"/>